<comment type="caution">
    <text evidence="1">The sequence shown here is derived from an EMBL/GenBank/DDBJ whole genome shotgun (WGS) entry which is preliminary data.</text>
</comment>
<evidence type="ECO:0000313" key="2">
    <source>
        <dbReference type="Proteomes" id="UP000597617"/>
    </source>
</evidence>
<proteinExistence type="predicted"/>
<reference evidence="1 2" key="1">
    <citation type="submission" date="2020-11" db="EMBL/GenBank/DDBJ databases">
        <authorList>
            <person name="Kim M.K."/>
        </authorList>
    </citation>
    <scope>NUCLEOTIDE SEQUENCE [LARGE SCALE GENOMIC DNA]</scope>
    <source>
        <strain evidence="1 2">BT683</strain>
    </source>
</reference>
<dbReference type="RefSeq" id="WP_196283820.1">
    <property type="nucleotide sequence ID" value="NZ_JADQDQ010000013.1"/>
</dbReference>
<name>A0ABS0INL3_9BACT</name>
<organism evidence="1 2">
    <name type="scientific">Hymenobacter jeongseonensis</name>
    <dbReference type="NCBI Taxonomy" id="2791027"/>
    <lineage>
        <taxon>Bacteria</taxon>
        <taxon>Pseudomonadati</taxon>
        <taxon>Bacteroidota</taxon>
        <taxon>Cytophagia</taxon>
        <taxon>Cytophagales</taxon>
        <taxon>Hymenobacteraceae</taxon>
        <taxon>Hymenobacter</taxon>
    </lineage>
</organism>
<gene>
    <name evidence="1" type="ORF">I2I05_18895</name>
</gene>
<accession>A0ABS0INL3</accession>
<dbReference type="Proteomes" id="UP000597617">
    <property type="component" value="Unassembled WGS sequence"/>
</dbReference>
<evidence type="ECO:0000313" key="1">
    <source>
        <dbReference type="EMBL" id="MBF9239468.1"/>
    </source>
</evidence>
<dbReference type="EMBL" id="JADQDQ010000013">
    <property type="protein sequence ID" value="MBF9239468.1"/>
    <property type="molecule type" value="Genomic_DNA"/>
</dbReference>
<sequence>MGLKKFDLVNTEGLKGLQYKGDFIPFDKITDEMAEELVDKTHVLKRKTPAAAQRALAAAEAESK</sequence>
<keyword evidence="2" id="KW-1185">Reference proteome</keyword>
<protein>
    <submittedName>
        <fullName evidence="1">Uncharacterized protein</fullName>
    </submittedName>
</protein>